<dbReference type="HOGENOM" id="CLU_1107352_0_0_1"/>
<dbReference type="Proteomes" id="UP000030151">
    <property type="component" value="Unassembled WGS sequence"/>
</dbReference>
<dbReference type="AlphaFoldDB" id="A0A014QT72"/>
<gene>
    <name evidence="1" type="ORF">X797_010835</name>
</gene>
<evidence type="ECO:0000313" key="2">
    <source>
        <dbReference type="Proteomes" id="UP000030151"/>
    </source>
</evidence>
<evidence type="ECO:0000313" key="1">
    <source>
        <dbReference type="EMBL" id="EXU96108.1"/>
    </source>
</evidence>
<reference evidence="1 2" key="1">
    <citation type="submission" date="2014-02" db="EMBL/GenBank/DDBJ databases">
        <title>The genome sequence of the entomopathogenic fungus Metarhizium robertsii ARSEF 2575.</title>
        <authorList>
            <person name="Giuliano Garisto Donzelli B."/>
            <person name="Roe B.A."/>
            <person name="Macmil S.L."/>
            <person name="Krasnoff S.B."/>
            <person name="Gibson D.M."/>
        </authorList>
    </citation>
    <scope>NUCLEOTIDE SEQUENCE [LARGE SCALE GENOMIC DNA]</scope>
    <source>
        <strain evidence="1 2">ARSEF 2575</strain>
    </source>
</reference>
<comment type="caution">
    <text evidence="1">The sequence shown here is derived from an EMBL/GenBank/DDBJ whole genome shotgun (WGS) entry which is preliminary data.</text>
</comment>
<accession>A0A014QT72</accession>
<name>A0A014QT72_9HYPO</name>
<proteinExistence type="predicted"/>
<protein>
    <submittedName>
        <fullName evidence="1">Uncharacterized protein</fullName>
    </submittedName>
</protein>
<dbReference type="EMBL" id="JELW01000055">
    <property type="protein sequence ID" value="EXU96108.1"/>
    <property type="molecule type" value="Genomic_DNA"/>
</dbReference>
<sequence length="251" mass="27608">MLYTCRSANCKGQSFLNPGSLSSIPVHSPRCQPPCERLAEPTYRHGLFTEERKSKVVPSELLCCVCWSCFWTPATYVFAPNFTLSQVFSGDGADRHGDNHEKPGLSKFTGKMSVCFVASISFICPVVDIHGGRANATSCKPRPKQLGADFAETHRSAPAADSAAIPIKYSWILHTWVSTFSWLASLDHVRRLEKSSCSSTATFSIHDDSLIDGYNSSWTTTTQNYPCTYGHRSTDQSTVALPSKGASRLRL</sequence>
<organism evidence="1 2">
    <name type="scientific">Metarhizium robertsii</name>
    <dbReference type="NCBI Taxonomy" id="568076"/>
    <lineage>
        <taxon>Eukaryota</taxon>
        <taxon>Fungi</taxon>
        <taxon>Dikarya</taxon>
        <taxon>Ascomycota</taxon>
        <taxon>Pezizomycotina</taxon>
        <taxon>Sordariomycetes</taxon>
        <taxon>Hypocreomycetidae</taxon>
        <taxon>Hypocreales</taxon>
        <taxon>Clavicipitaceae</taxon>
        <taxon>Metarhizium</taxon>
    </lineage>
</organism>